<dbReference type="InterPro" id="IPR038765">
    <property type="entry name" value="Papain-like_cys_pep_sf"/>
</dbReference>
<feature type="compositionally biased region" description="Basic and acidic residues" evidence="6">
    <location>
        <begin position="136"/>
        <end position="154"/>
    </location>
</feature>
<dbReference type="GeneID" id="54304300"/>
<dbReference type="InterPro" id="IPR051947">
    <property type="entry name" value="Sentrin-specific_protease"/>
</dbReference>
<dbReference type="InterPro" id="IPR003653">
    <property type="entry name" value="Peptidase_C48_C"/>
</dbReference>
<dbReference type="PANTHER" id="PTHR46896">
    <property type="entry name" value="SENTRIN-SPECIFIC PROTEASE"/>
    <property type="match status" value="1"/>
</dbReference>
<feature type="region of interest" description="Disordered" evidence="6">
    <location>
        <begin position="899"/>
        <end position="920"/>
    </location>
</feature>
<dbReference type="GO" id="GO:0006508">
    <property type="term" value="P:proteolysis"/>
    <property type="evidence" value="ECO:0007669"/>
    <property type="project" value="UniProtKB-KW"/>
</dbReference>
<dbReference type="Pfam" id="PF02902">
    <property type="entry name" value="Peptidase_C48"/>
    <property type="match status" value="1"/>
</dbReference>
<feature type="domain" description="Ubiquitin-like protease family profile" evidence="7">
    <location>
        <begin position="688"/>
        <end position="998"/>
    </location>
</feature>
<dbReference type="GO" id="GO:0016926">
    <property type="term" value="P:protein desumoylation"/>
    <property type="evidence" value="ECO:0007669"/>
    <property type="project" value="TreeGrafter"/>
</dbReference>
<feature type="region of interest" description="Disordered" evidence="6">
    <location>
        <begin position="818"/>
        <end position="857"/>
    </location>
</feature>
<name>A0A6A6B9F7_9PEZI</name>
<feature type="compositionally biased region" description="Polar residues" evidence="6">
    <location>
        <begin position="233"/>
        <end position="245"/>
    </location>
</feature>
<dbReference type="GO" id="GO:0005634">
    <property type="term" value="C:nucleus"/>
    <property type="evidence" value="ECO:0007669"/>
    <property type="project" value="TreeGrafter"/>
</dbReference>
<feature type="compositionally biased region" description="Polar residues" evidence="6">
    <location>
        <begin position="252"/>
        <end position="269"/>
    </location>
</feature>
<dbReference type="Gene3D" id="3.40.395.10">
    <property type="entry name" value="Adenoviral Proteinase, Chain A"/>
    <property type="match status" value="1"/>
</dbReference>
<sequence>MLSHTSTLPTDCDPRPKTSSTLDSPQRLLSNTSSRAIVSPPRAATSREQKLQDGHLTYHDTRKYSDASSINRLGASPFDTMSKPRTSGAFRPVNTMDQPSAYSSRADHHRSHQPHYGKQARGPYKGLQLRGTTGDNVRRESHRDLFETADDQRTPKKKRKLDHPVPAGHSRSSPVEVDLTNDDHSTTKRASSVGRVPHASNHFFKQFSEERPRPSFFELSEFQSVEERMKPSRITSSQESHQNGVTKDHPRSQNPTTHSKNLKSFSTPTRAHDESAPPPSNTHRSDVFEPPYQTFGADDEKSRSATKRIGEILHPLTDSQPISFGKRNVDIGAFDPKGVKPGKALRMPKSTEIKESDDEVQLTSPWNLKASEGKRIDTLAKGSAGIGPESFAHIPERAQGSNNGKSRLNFKGNKTRVQPQPQQTARYIWELKRLVIPGDVLKGPGLSLIADLRTSTYVAYNDDGPILQGSGKLEIDPKKINSLTYSNPCPTRFQILGSSTATEGKYQRNIEFAHEIHGKKFLEALEEDTKHTLKSHSKSPEEMERILARDLPLYVPKQTADYGGEELALLEARQRRRLSQIPDRGHESHGHNHRNQRKLVSQLGISDPSVPTTRTSRISNTNESSMPNGPEAFNPPANRSTRSRNRPDNIAIEHDQHSPEPERYSEKYGFGTPWSHPVVYPPTGRRRGTILFEDMLRLNDGEFLNDSIIAFYMTWAAIQAETQGLPKEKVYYFNTYFYTALTQTTKRGINYAAVQRWTAKFDLFSYDYVVIPVNEENHWYLAIVCNMSNINKTSQQRVEQDQPEQDDAESLAARVKKVLKSDDTSPATEQNTTEAMDIDAPSPSNADHDIPSANHSDIDGQKQMISLEKQPNDVRGHSAPINVEEPQGDDCSVNVAMASQSAKSSPTNKKGHKRKRTMPPGRLYALNEPVIVILDSLGFPHGKTARHLKEYLVEEGKSKHGLSFGVEDIKAMHSSKFIPQQSNYCDCGVFLLGYFKKFLEDPDSFIRKILTKEMSVETDWPDMDPSKLRIDIIELLKGIEKEQTHQRREEKKRRLAVKDAKQPKSSPQEPEEPQTNPRQPTPPSRRVSPEIWMKSPTKRGSAEASERKEARSSIESDRKGKQVAEDAEMLLEAQDEPPIEIPDSQPQAEQEAREAQDAWREEEPRQQKLREASPKKHHYGTHEVFEIEESQE</sequence>
<feature type="region of interest" description="Disordered" evidence="6">
    <location>
        <begin position="1"/>
        <end position="194"/>
    </location>
</feature>
<feature type="compositionally biased region" description="Basic and acidic residues" evidence="6">
    <location>
        <begin position="45"/>
        <end position="65"/>
    </location>
</feature>
<keyword evidence="3" id="KW-0645">Protease</keyword>
<dbReference type="EMBL" id="ML995490">
    <property type="protein sequence ID" value="KAF2140198.1"/>
    <property type="molecule type" value="Genomic_DNA"/>
</dbReference>
<feature type="compositionally biased region" description="Polar residues" evidence="6">
    <location>
        <begin position="17"/>
        <end position="36"/>
    </location>
</feature>
<feature type="compositionally biased region" description="Basic and acidic residues" evidence="6">
    <location>
        <begin position="1100"/>
        <end position="1124"/>
    </location>
</feature>
<dbReference type="PANTHER" id="PTHR46896:SF3">
    <property type="entry name" value="FI06413P-RELATED"/>
    <property type="match status" value="1"/>
</dbReference>
<comment type="similarity">
    <text evidence="1">Belongs to the peptidase C48 family.</text>
</comment>
<feature type="compositionally biased region" description="Polar residues" evidence="6">
    <location>
        <begin position="824"/>
        <end position="834"/>
    </location>
</feature>
<organism evidence="8 9">
    <name type="scientific">Aplosporella prunicola CBS 121167</name>
    <dbReference type="NCBI Taxonomy" id="1176127"/>
    <lineage>
        <taxon>Eukaryota</taxon>
        <taxon>Fungi</taxon>
        <taxon>Dikarya</taxon>
        <taxon>Ascomycota</taxon>
        <taxon>Pezizomycotina</taxon>
        <taxon>Dothideomycetes</taxon>
        <taxon>Dothideomycetes incertae sedis</taxon>
        <taxon>Botryosphaeriales</taxon>
        <taxon>Aplosporellaceae</taxon>
        <taxon>Aplosporella</taxon>
    </lineage>
</organism>
<dbReference type="AlphaFoldDB" id="A0A6A6B9F7"/>
<accession>A0A6A6B9F7</accession>
<gene>
    <name evidence="8" type="ORF">K452DRAFT_52644</name>
</gene>
<dbReference type="OrthoDB" id="442460at2759"/>
<dbReference type="PROSITE" id="PS50600">
    <property type="entry name" value="ULP_PROTEASE"/>
    <property type="match status" value="1"/>
</dbReference>
<dbReference type="GO" id="GO:0070139">
    <property type="term" value="F:SUMO-specific endopeptidase activity"/>
    <property type="evidence" value="ECO:0007669"/>
    <property type="project" value="TreeGrafter"/>
</dbReference>
<keyword evidence="2" id="KW-0597">Phosphoprotein</keyword>
<keyword evidence="5" id="KW-0378">Hydrolase</keyword>
<feature type="compositionally biased region" description="Low complexity" evidence="6">
    <location>
        <begin position="1063"/>
        <end position="1078"/>
    </location>
</feature>
<evidence type="ECO:0000256" key="1">
    <source>
        <dbReference type="ARBA" id="ARBA00005234"/>
    </source>
</evidence>
<dbReference type="RefSeq" id="XP_033395911.1">
    <property type="nucleotide sequence ID" value="XM_033546793.1"/>
</dbReference>
<evidence type="ECO:0000256" key="2">
    <source>
        <dbReference type="ARBA" id="ARBA00022553"/>
    </source>
</evidence>
<evidence type="ECO:0000313" key="9">
    <source>
        <dbReference type="Proteomes" id="UP000799438"/>
    </source>
</evidence>
<keyword evidence="9" id="KW-1185">Reference proteome</keyword>
<dbReference type="SUPFAM" id="SSF54001">
    <property type="entry name" value="Cysteine proteinases"/>
    <property type="match status" value="1"/>
</dbReference>
<evidence type="ECO:0000256" key="6">
    <source>
        <dbReference type="SAM" id="MobiDB-lite"/>
    </source>
</evidence>
<dbReference type="Proteomes" id="UP000799438">
    <property type="component" value="Unassembled WGS sequence"/>
</dbReference>
<feature type="compositionally biased region" description="Basic and acidic residues" evidence="6">
    <location>
        <begin position="1150"/>
        <end position="1185"/>
    </location>
</feature>
<evidence type="ECO:0000256" key="5">
    <source>
        <dbReference type="ARBA" id="ARBA00022801"/>
    </source>
</evidence>
<feature type="region of interest" description="Disordered" evidence="6">
    <location>
        <begin position="1042"/>
        <end position="1192"/>
    </location>
</feature>
<evidence type="ECO:0000256" key="3">
    <source>
        <dbReference type="ARBA" id="ARBA00022670"/>
    </source>
</evidence>
<keyword evidence="4" id="KW-0833">Ubl conjugation pathway</keyword>
<feature type="region of interest" description="Disordered" evidence="6">
    <location>
        <begin position="388"/>
        <end position="421"/>
    </location>
</feature>
<reference evidence="8" key="1">
    <citation type="journal article" date="2020" name="Stud. Mycol.">
        <title>101 Dothideomycetes genomes: a test case for predicting lifestyles and emergence of pathogens.</title>
        <authorList>
            <person name="Haridas S."/>
            <person name="Albert R."/>
            <person name="Binder M."/>
            <person name="Bloem J."/>
            <person name="Labutti K."/>
            <person name="Salamov A."/>
            <person name="Andreopoulos B."/>
            <person name="Baker S."/>
            <person name="Barry K."/>
            <person name="Bills G."/>
            <person name="Bluhm B."/>
            <person name="Cannon C."/>
            <person name="Castanera R."/>
            <person name="Culley D."/>
            <person name="Daum C."/>
            <person name="Ezra D."/>
            <person name="Gonzalez J."/>
            <person name="Henrissat B."/>
            <person name="Kuo A."/>
            <person name="Liang C."/>
            <person name="Lipzen A."/>
            <person name="Lutzoni F."/>
            <person name="Magnuson J."/>
            <person name="Mondo S."/>
            <person name="Nolan M."/>
            <person name="Ohm R."/>
            <person name="Pangilinan J."/>
            <person name="Park H.-J."/>
            <person name="Ramirez L."/>
            <person name="Alfaro M."/>
            <person name="Sun H."/>
            <person name="Tritt A."/>
            <person name="Yoshinaga Y."/>
            <person name="Zwiers L.-H."/>
            <person name="Turgeon B."/>
            <person name="Goodwin S."/>
            <person name="Spatafora J."/>
            <person name="Crous P."/>
            <person name="Grigoriev I."/>
        </authorList>
    </citation>
    <scope>NUCLEOTIDE SEQUENCE</scope>
    <source>
        <strain evidence="8">CBS 121167</strain>
    </source>
</reference>
<evidence type="ECO:0000259" key="7">
    <source>
        <dbReference type="PROSITE" id="PS50600"/>
    </source>
</evidence>
<feature type="region of interest" description="Disordered" evidence="6">
    <location>
        <begin position="582"/>
        <end position="645"/>
    </location>
</feature>
<evidence type="ECO:0000256" key="4">
    <source>
        <dbReference type="ARBA" id="ARBA00022786"/>
    </source>
</evidence>
<evidence type="ECO:0000313" key="8">
    <source>
        <dbReference type="EMBL" id="KAF2140198.1"/>
    </source>
</evidence>
<feature type="compositionally biased region" description="Polar residues" evidence="6">
    <location>
        <begin position="899"/>
        <end position="908"/>
    </location>
</feature>
<proteinExistence type="inferred from homology"/>
<protein>
    <recommendedName>
        <fullName evidence="7">Ubiquitin-like protease family profile domain-containing protein</fullName>
    </recommendedName>
</protein>
<dbReference type="GO" id="GO:0005737">
    <property type="term" value="C:cytoplasm"/>
    <property type="evidence" value="ECO:0007669"/>
    <property type="project" value="TreeGrafter"/>
</dbReference>
<feature type="compositionally biased region" description="Basic and acidic residues" evidence="6">
    <location>
        <begin position="846"/>
        <end position="857"/>
    </location>
</feature>
<feature type="compositionally biased region" description="Acidic residues" evidence="6">
    <location>
        <begin position="1125"/>
        <end position="1138"/>
    </location>
</feature>
<feature type="compositionally biased region" description="Polar residues" evidence="6">
    <location>
        <begin position="609"/>
        <end position="627"/>
    </location>
</feature>
<feature type="region of interest" description="Disordered" evidence="6">
    <location>
        <begin position="227"/>
        <end position="303"/>
    </location>
</feature>